<evidence type="ECO:0000313" key="2">
    <source>
        <dbReference type="EMBL" id="MFI9121311.1"/>
    </source>
</evidence>
<organism evidence="2 3">
    <name type="scientific">Streptomyces bikiniensis</name>
    <dbReference type="NCBI Taxonomy" id="1896"/>
    <lineage>
        <taxon>Bacteria</taxon>
        <taxon>Bacillati</taxon>
        <taxon>Actinomycetota</taxon>
        <taxon>Actinomycetes</taxon>
        <taxon>Kitasatosporales</taxon>
        <taxon>Streptomycetaceae</taxon>
        <taxon>Streptomyces</taxon>
    </lineage>
</organism>
<protein>
    <submittedName>
        <fullName evidence="2">DUF4236 domain-containing protein</fullName>
    </submittedName>
</protein>
<name>A0ABW8CWU2_STRBI</name>
<evidence type="ECO:0000259" key="1">
    <source>
        <dbReference type="Pfam" id="PF14020"/>
    </source>
</evidence>
<dbReference type="RefSeq" id="WP_125775051.1">
    <property type="nucleotide sequence ID" value="NZ_JBITYT010000007.1"/>
</dbReference>
<accession>A0ABW8CWU2</accession>
<proteinExistence type="predicted"/>
<sequence>MSIHYRKQITLVPKLLRLNIGSHGWSLSFGPRRAHVSYHGRGRHSTSVRLPGGFTWHRHSRRR</sequence>
<dbReference type="EMBL" id="JBITYT010000007">
    <property type="protein sequence ID" value="MFI9121311.1"/>
    <property type="molecule type" value="Genomic_DNA"/>
</dbReference>
<comment type="caution">
    <text evidence="2">The sequence shown here is derived from an EMBL/GenBank/DDBJ whole genome shotgun (WGS) entry which is preliminary data.</text>
</comment>
<reference evidence="2 3" key="1">
    <citation type="submission" date="2024-10" db="EMBL/GenBank/DDBJ databases">
        <title>The Natural Products Discovery Center: Release of the First 8490 Sequenced Strains for Exploring Actinobacteria Biosynthetic Diversity.</title>
        <authorList>
            <person name="Kalkreuter E."/>
            <person name="Kautsar S.A."/>
            <person name="Yang D."/>
            <person name="Bader C.D."/>
            <person name="Teijaro C.N."/>
            <person name="Fluegel L."/>
            <person name="Davis C.M."/>
            <person name="Simpson J.R."/>
            <person name="Lauterbach L."/>
            <person name="Steele A.D."/>
            <person name="Gui C."/>
            <person name="Meng S."/>
            <person name="Li G."/>
            <person name="Viehrig K."/>
            <person name="Ye F."/>
            <person name="Su P."/>
            <person name="Kiefer A.F."/>
            <person name="Nichols A."/>
            <person name="Cepeda A.J."/>
            <person name="Yan W."/>
            <person name="Fan B."/>
            <person name="Jiang Y."/>
            <person name="Adhikari A."/>
            <person name="Zheng C.-J."/>
            <person name="Schuster L."/>
            <person name="Cowan T.M."/>
            <person name="Smanski M.J."/>
            <person name="Chevrette M.G."/>
            <person name="De Carvalho L.P.S."/>
            <person name="Shen B."/>
        </authorList>
    </citation>
    <scope>NUCLEOTIDE SEQUENCE [LARGE SCALE GENOMIC DNA]</scope>
    <source>
        <strain evidence="2 3">NPDC053346</strain>
    </source>
</reference>
<dbReference type="Proteomes" id="UP001614391">
    <property type="component" value="Unassembled WGS sequence"/>
</dbReference>
<evidence type="ECO:0000313" key="3">
    <source>
        <dbReference type="Proteomes" id="UP001614391"/>
    </source>
</evidence>
<dbReference type="InterPro" id="IPR025330">
    <property type="entry name" value="DUF4236"/>
</dbReference>
<keyword evidence="3" id="KW-1185">Reference proteome</keyword>
<feature type="domain" description="DUF4236" evidence="1">
    <location>
        <begin position="4"/>
        <end position="56"/>
    </location>
</feature>
<gene>
    <name evidence="2" type="ORF">ACIGW0_18190</name>
</gene>
<dbReference type="Pfam" id="PF14020">
    <property type="entry name" value="DUF4236"/>
    <property type="match status" value="1"/>
</dbReference>